<protein>
    <recommendedName>
        <fullName evidence="4">Gag-Pol polyprotein</fullName>
    </recommendedName>
</protein>
<organism evidence="2 3">
    <name type="scientific">Tanacetum coccineum</name>
    <dbReference type="NCBI Taxonomy" id="301880"/>
    <lineage>
        <taxon>Eukaryota</taxon>
        <taxon>Viridiplantae</taxon>
        <taxon>Streptophyta</taxon>
        <taxon>Embryophyta</taxon>
        <taxon>Tracheophyta</taxon>
        <taxon>Spermatophyta</taxon>
        <taxon>Magnoliopsida</taxon>
        <taxon>eudicotyledons</taxon>
        <taxon>Gunneridae</taxon>
        <taxon>Pentapetalae</taxon>
        <taxon>asterids</taxon>
        <taxon>campanulids</taxon>
        <taxon>Asterales</taxon>
        <taxon>Asteraceae</taxon>
        <taxon>Asteroideae</taxon>
        <taxon>Anthemideae</taxon>
        <taxon>Anthemidinae</taxon>
        <taxon>Tanacetum</taxon>
    </lineage>
</organism>
<evidence type="ECO:0000313" key="3">
    <source>
        <dbReference type="Proteomes" id="UP001151760"/>
    </source>
</evidence>
<gene>
    <name evidence="2" type="ORF">Tco_0894840</name>
</gene>
<proteinExistence type="predicted"/>
<sequence length="170" mass="19409">MTSSNSQMHNDIMATGSKERSPLLAPGSLHPNSTCYSSSSSRRGCSGQPRVVREETYANTSPKNKKLIDFEAEAIHIILNGIGNNVYSIVDARPTNREMWLAIERLQQGEFVNIQDVKTKLFWKFGKFTSRDAESIESYYTRFYRILDEMIGNQLKVDNMQVNGQFFQQL</sequence>
<feature type="region of interest" description="Disordered" evidence="1">
    <location>
        <begin position="15"/>
        <end position="49"/>
    </location>
</feature>
<accession>A0ABQ5CFI6</accession>
<dbReference type="Proteomes" id="UP001151760">
    <property type="component" value="Unassembled WGS sequence"/>
</dbReference>
<evidence type="ECO:0008006" key="4">
    <source>
        <dbReference type="Google" id="ProtNLM"/>
    </source>
</evidence>
<evidence type="ECO:0000256" key="1">
    <source>
        <dbReference type="SAM" id="MobiDB-lite"/>
    </source>
</evidence>
<reference evidence="2" key="1">
    <citation type="journal article" date="2022" name="Int. J. Mol. Sci.">
        <title>Draft Genome of Tanacetum Coccineum: Genomic Comparison of Closely Related Tanacetum-Family Plants.</title>
        <authorList>
            <person name="Yamashiro T."/>
            <person name="Shiraishi A."/>
            <person name="Nakayama K."/>
            <person name="Satake H."/>
        </authorList>
    </citation>
    <scope>NUCLEOTIDE SEQUENCE</scope>
</reference>
<evidence type="ECO:0000313" key="2">
    <source>
        <dbReference type="EMBL" id="GJT24903.1"/>
    </source>
</evidence>
<feature type="compositionally biased region" description="Low complexity" evidence="1">
    <location>
        <begin position="33"/>
        <end position="47"/>
    </location>
</feature>
<comment type="caution">
    <text evidence="2">The sequence shown here is derived from an EMBL/GenBank/DDBJ whole genome shotgun (WGS) entry which is preliminary data.</text>
</comment>
<reference evidence="2" key="2">
    <citation type="submission" date="2022-01" db="EMBL/GenBank/DDBJ databases">
        <authorList>
            <person name="Yamashiro T."/>
            <person name="Shiraishi A."/>
            <person name="Satake H."/>
            <person name="Nakayama K."/>
        </authorList>
    </citation>
    <scope>NUCLEOTIDE SEQUENCE</scope>
</reference>
<name>A0ABQ5CFI6_9ASTR</name>
<dbReference type="EMBL" id="BQNB010014171">
    <property type="protein sequence ID" value="GJT24903.1"/>
    <property type="molecule type" value="Genomic_DNA"/>
</dbReference>
<keyword evidence="3" id="KW-1185">Reference proteome</keyword>